<evidence type="ECO:0000259" key="2">
    <source>
        <dbReference type="Pfam" id="PF04235"/>
    </source>
</evidence>
<feature type="transmembrane region" description="Helical" evidence="1">
    <location>
        <begin position="243"/>
        <end position="265"/>
    </location>
</feature>
<protein>
    <submittedName>
        <fullName evidence="3">Putative membrane protein</fullName>
    </submittedName>
</protein>
<evidence type="ECO:0000313" key="3">
    <source>
        <dbReference type="EMBL" id="ENZ81014.1"/>
    </source>
</evidence>
<evidence type="ECO:0000313" key="4">
    <source>
        <dbReference type="Proteomes" id="UP000013063"/>
    </source>
</evidence>
<organism evidence="3 4">
    <name type="scientific">Caulobacter vibrioides OR37</name>
    <dbReference type="NCBI Taxonomy" id="1292034"/>
    <lineage>
        <taxon>Bacteria</taxon>
        <taxon>Pseudomonadati</taxon>
        <taxon>Pseudomonadota</taxon>
        <taxon>Alphaproteobacteria</taxon>
        <taxon>Caulobacterales</taxon>
        <taxon>Caulobacteraceae</taxon>
        <taxon>Caulobacter</taxon>
    </lineage>
</organism>
<dbReference type="InterPro" id="IPR052529">
    <property type="entry name" value="Bact_Transport_Assoc"/>
</dbReference>
<reference evidence="3 4" key="1">
    <citation type="journal article" date="2013" name="Genome Announc.">
        <title>Draft Genome Sequence for Caulobacter sp. Strain OR37, a Bacterium Tolerant to Heavy Metals.</title>
        <authorList>
            <person name="Utturkar S.M."/>
            <person name="Bollmann A."/>
            <person name="Brzoska R.M."/>
            <person name="Klingeman D.M."/>
            <person name="Epstein S.E."/>
            <person name="Palumbo A.V."/>
            <person name="Brown S.D."/>
        </authorList>
    </citation>
    <scope>NUCLEOTIDE SEQUENCE [LARGE SCALE GENOMIC DNA]</scope>
    <source>
        <strain evidence="3 4">OR37</strain>
    </source>
</reference>
<proteinExistence type="predicted"/>
<dbReference type="PANTHER" id="PTHR30590">
    <property type="entry name" value="INNER MEMBRANE PROTEIN"/>
    <property type="match status" value="1"/>
</dbReference>
<feature type="transmembrane region" description="Helical" evidence="1">
    <location>
        <begin position="211"/>
        <end position="231"/>
    </location>
</feature>
<dbReference type="PATRIC" id="fig|1292034.3.peg.3120"/>
<feature type="transmembrane region" description="Helical" evidence="1">
    <location>
        <begin position="64"/>
        <end position="80"/>
    </location>
</feature>
<sequence length="401" mass="43799" precursor="true">MTKDRIVLLDALRGLGVLGILLCNAPDFAVAPNVAESVKHWPFGTSPATLAVWVVTQWLFQRKFVTLFSMLFGVSIFLVGGERSDLERGAILRRRLGWMVVFGLLHGFAIWYGDVLLSYALAGFAVMLARSWAPRRLLRVGITIWSAFSLMLITGTVAALIFGHDAAREGLEVAKELAKAKAAETQYGGGFAQSLIQNARDRAAILPNEPFIFAMTASLMLIGLGCFKAGLFTGEASARTYRILIAVGLLALAVVGAMFIALPLLGLPRPLAAMAGAVQMVTAPLTTLAYVSLMVLASRSRGVWAAIPKALAPVGQMAFSNYLTQSLIMTAVFYGGRGLDLHGKVDRPGLAAITVAIWVLQILWSRWWMDRFEMGPLEWVWRRLYRGPTRLRRPRLSPVPA</sequence>
<dbReference type="eggNOG" id="COG2311">
    <property type="taxonomic scope" value="Bacteria"/>
</dbReference>
<dbReference type="OrthoDB" id="9807744at2"/>
<dbReference type="PANTHER" id="PTHR30590:SF2">
    <property type="entry name" value="INNER MEMBRANE PROTEIN"/>
    <property type="match status" value="1"/>
</dbReference>
<dbReference type="Proteomes" id="UP000013063">
    <property type="component" value="Unassembled WGS sequence"/>
</dbReference>
<dbReference type="RefSeq" id="WP_004621879.1">
    <property type="nucleotide sequence ID" value="NZ_APMP01000023.1"/>
</dbReference>
<feature type="transmembrane region" description="Helical" evidence="1">
    <location>
        <begin position="348"/>
        <end position="364"/>
    </location>
</feature>
<keyword evidence="1" id="KW-0472">Membrane</keyword>
<dbReference type="AlphaFoldDB" id="R0EG30"/>
<keyword evidence="4" id="KW-1185">Reference proteome</keyword>
<comment type="caution">
    <text evidence="3">The sequence shown here is derived from an EMBL/GenBank/DDBJ whole genome shotgun (WGS) entry which is preliminary data.</text>
</comment>
<feature type="transmembrane region" description="Helical" evidence="1">
    <location>
        <begin position="116"/>
        <end position="133"/>
    </location>
</feature>
<dbReference type="InterPro" id="IPR007349">
    <property type="entry name" value="DUF418"/>
</dbReference>
<feature type="transmembrane region" description="Helical" evidence="1">
    <location>
        <begin position="140"/>
        <end position="162"/>
    </location>
</feature>
<keyword evidence="1" id="KW-0812">Transmembrane</keyword>
<name>R0EG30_CAUVI</name>
<evidence type="ECO:0000256" key="1">
    <source>
        <dbReference type="SAM" id="Phobius"/>
    </source>
</evidence>
<dbReference type="STRING" id="1292034.OR37_03143"/>
<feature type="domain" description="DUF418" evidence="2">
    <location>
        <begin position="227"/>
        <end position="385"/>
    </location>
</feature>
<feature type="transmembrane region" description="Helical" evidence="1">
    <location>
        <begin position="271"/>
        <end position="297"/>
    </location>
</feature>
<accession>R0EG30</accession>
<gene>
    <name evidence="3" type="ORF">OR37_03143</name>
</gene>
<dbReference type="EMBL" id="APMP01000023">
    <property type="protein sequence ID" value="ENZ81014.1"/>
    <property type="molecule type" value="Genomic_DNA"/>
</dbReference>
<dbReference type="Pfam" id="PF04235">
    <property type="entry name" value="DUF418"/>
    <property type="match status" value="1"/>
</dbReference>
<feature type="transmembrane region" description="Helical" evidence="1">
    <location>
        <begin position="318"/>
        <end position="336"/>
    </location>
</feature>
<keyword evidence="1" id="KW-1133">Transmembrane helix</keyword>